<dbReference type="Proteomes" id="UP000186922">
    <property type="component" value="Unassembled WGS sequence"/>
</dbReference>
<keyword evidence="4" id="KW-0676">Redox-active center</keyword>
<dbReference type="STRING" id="947166.A0A1D1VDX6"/>
<evidence type="ECO:0000313" key="6">
    <source>
        <dbReference type="EMBL" id="GAU99854.1"/>
    </source>
</evidence>
<evidence type="ECO:0000256" key="2">
    <source>
        <dbReference type="PIRNR" id="PIRNR000077"/>
    </source>
</evidence>
<feature type="disulfide bond" description="Redox-active" evidence="4">
    <location>
        <begin position="37"/>
        <end position="40"/>
    </location>
</feature>
<keyword evidence="1 4" id="KW-1015">Disulfide bond</keyword>
<feature type="site" description="Contributes to redox potential value" evidence="3">
    <location>
        <position position="39"/>
    </location>
</feature>
<dbReference type="InterPro" id="IPR005746">
    <property type="entry name" value="Thioredoxin"/>
</dbReference>
<comment type="similarity">
    <text evidence="2">Belongs to the thioredoxin family.</text>
</comment>
<dbReference type="InterPro" id="IPR013766">
    <property type="entry name" value="Thioredoxin_domain"/>
</dbReference>
<comment type="caution">
    <text evidence="6">The sequence shown here is derived from an EMBL/GenBank/DDBJ whole genome shotgun (WGS) entry which is preliminary data.</text>
</comment>
<name>A0A1D1VDX6_RAMVA</name>
<dbReference type="FunFam" id="3.40.30.10:FF:000245">
    <property type="entry name" value="Thioredoxin"/>
    <property type="match status" value="1"/>
</dbReference>
<dbReference type="Pfam" id="PF00085">
    <property type="entry name" value="Thioredoxin"/>
    <property type="match status" value="1"/>
</dbReference>
<feature type="active site" description="Nucleophile" evidence="3">
    <location>
        <position position="40"/>
    </location>
</feature>
<feature type="site" description="Contributes to redox potential value" evidence="3">
    <location>
        <position position="38"/>
    </location>
</feature>
<feature type="site" description="Deprotonates C-terminal active site Cys" evidence="3">
    <location>
        <position position="31"/>
    </location>
</feature>
<dbReference type="Gene3D" id="3.40.30.10">
    <property type="entry name" value="Glutaredoxin"/>
    <property type="match status" value="1"/>
</dbReference>
<evidence type="ECO:0000259" key="5">
    <source>
        <dbReference type="PROSITE" id="PS51352"/>
    </source>
</evidence>
<dbReference type="PRINTS" id="PR00421">
    <property type="entry name" value="THIOREDOXIN"/>
</dbReference>
<feature type="active site" description="Nucleophile" evidence="3">
    <location>
        <position position="37"/>
    </location>
</feature>
<dbReference type="PROSITE" id="PS00194">
    <property type="entry name" value="THIOREDOXIN_1"/>
    <property type="match status" value="1"/>
</dbReference>
<evidence type="ECO:0000256" key="4">
    <source>
        <dbReference type="PIRSR" id="PIRSR000077-4"/>
    </source>
</evidence>
<protein>
    <recommendedName>
        <fullName evidence="2">Thioredoxin</fullName>
    </recommendedName>
</protein>
<keyword evidence="7" id="KW-1185">Reference proteome</keyword>
<accession>A0A1D1VDX6</accession>
<dbReference type="AlphaFoldDB" id="A0A1D1VDX6"/>
<dbReference type="InterPro" id="IPR036249">
    <property type="entry name" value="Thioredoxin-like_sf"/>
</dbReference>
<reference evidence="6 7" key="1">
    <citation type="journal article" date="2016" name="Nat. Commun.">
        <title>Extremotolerant tardigrade genome and improved radiotolerance of human cultured cells by tardigrade-unique protein.</title>
        <authorList>
            <person name="Hashimoto T."/>
            <person name="Horikawa D.D."/>
            <person name="Saito Y."/>
            <person name="Kuwahara H."/>
            <person name="Kozuka-Hata H."/>
            <person name="Shin-I T."/>
            <person name="Minakuchi Y."/>
            <person name="Ohishi K."/>
            <person name="Motoyama A."/>
            <person name="Aizu T."/>
            <person name="Enomoto A."/>
            <person name="Kondo K."/>
            <person name="Tanaka S."/>
            <person name="Hara Y."/>
            <person name="Koshikawa S."/>
            <person name="Sagara H."/>
            <person name="Miura T."/>
            <person name="Yokobori S."/>
            <person name="Miyagawa K."/>
            <person name="Suzuki Y."/>
            <person name="Kubo T."/>
            <person name="Oyama M."/>
            <person name="Kohara Y."/>
            <person name="Fujiyama A."/>
            <person name="Arakawa K."/>
            <person name="Katayama T."/>
            <person name="Toyoda A."/>
            <person name="Kunieda T."/>
        </authorList>
    </citation>
    <scope>NUCLEOTIDE SEQUENCE [LARGE SCALE GENOMIC DNA]</scope>
    <source>
        <strain evidence="6 7">YOKOZUNA-1</strain>
    </source>
</reference>
<dbReference type="CDD" id="cd02947">
    <property type="entry name" value="TRX_family"/>
    <property type="match status" value="1"/>
</dbReference>
<dbReference type="EMBL" id="BDGG01000005">
    <property type="protein sequence ID" value="GAU99854.1"/>
    <property type="molecule type" value="Genomic_DNA"/>
</dbReference>
<proteinExistence type="inferred from homology"/>
<evidence type="ECO:0000256" key="1">
    <source>
        <dbReference type="ARBA" id="ARBA00023157"/>
    </source>
</evidence>
<dbReference type="OrthoDB" id="2121326at2759"/>
<dbReference type="SUPFAM" id="SSF52833">
    <property type="entry name" value="Thioredoxin-like"/>
    <property type="match status" value="1"/>
</dbReference>
<organism evidence="6 7">
    <name type="scientific">Ramazzottius varieornatus</name>
    <name type="common">Water bear</name>
    <name type="synonym">Tardigrade</name>
    <dbReference type="NCBI Taxonomy" id="947166"/>
    <lineage>
        <taxon>Eukaryota</taxon>
        <taxon>Metazoa</taxon>
        <taxon>Ecdysozoa</taxon>
        <taxon>Tardigrada</taxon>
        <taxon>Eutardigrada</taxon>
        <taxon>Parachela</taxon>
        <taxon>Hypsibioidea</taxon>
        <taxon>Ramazzottiidae</taxon>
        <taxon>Ramazzottius</taxon>
    </lineage>
</organism>
<dbReference type="PANTHER" id="PTHR46115">
    <property type="entry name" value="THIOREDOXIN-LIKE PROTEIN 1"/>
    <property type="match status" value="1"/>
</dbReference>
<evidence type="ECO:0000313" key="7">
    <source>
        <dbReference type="Proteomes" id="UP000186922"/>
    </source>
</evidence>
<evidence type="ECO:0000256" key="3">
    <source>
        <dbReference type="PIRSR" id="PIRSR000077-1"/>
    </source>
</evidence>
<feature type="domain" description="Thioredoxin" evidence="5">
    <location>
        <begin position="1"/>
        <end position="110"/>
    </location>
</feature>
<sequence>MGDHGNVKIVTDKSDLEKILKDAGGKLVIIDFSAKWCGPCKNIHPKYTALSSQYSDAVFLTVDVDDAEEIAAAYDVSSMPTFVFVKNGKSVERFSGANPTKLEEMINKLK</sequence>
<dbReference type="InterPro" id="IPR017937">
    <property type="entry name" value="Thioredoxin_CS"/>
</dbReference>
<dbReference type="PROSITE" id="PS51352">
    <property type="entry name" value="THIOREDOXIN_2"/>
    <property type="match status" value="1"/>
</dbReference>
<dbReference type="PIRSF" id="PIRSF000077">
    <property type="entry name" value="Thioredoxin"/>
    <property type="match status" value="1"/>
</dbReference>
<gene>
    <name evidence="6" type="primary">RvY_10794-1</name>
    <name evidence="6" type="synonym">RvY_10794.1</name>
    <name evidence="6" type="ORF">RvY_10794</name>
</gene>
<dbReference type="GO" id="GO:0015035">
    <property type="term" value="F:protein-disulfide reductase activity"/>
    <property type="evidence" value="ECO:0007669"/>
    <property type="project" value="InterPro"/>
</dbReference>